<evidence type="ECO:0000256" key="4">
    <source>
        <dbReference type="PROSITE-ProRule" id="PRU00335"/>
    </source>
</evidence>
<evidence type="ECO:0000256" key="2">
    <source>
        <dbReference type="ARBA" id="ARBA00023125"/>
    </source>
</evidence>
<keyword evidence="2 4" id="KW-0238">DNA-binding</keyword>
<keyword evidence="7" id="KW-1185">Reference proteome</keyword>
<dbReference type="Proteomes" id="UP001500064">
    <property type="component" value="Unassembled WGS sequence"/>
</dbReference>
<dbReference type="Gene3D" id="1.10.357.10">
    <property type="entry name" value="Tetracycline Repressor, domain 2"/>
    <property type="match status" value="1"/>
</dbReference>
<feature type="DNA-binding region" description="H-T-H motif" evidence="4">
    <location>
        <begin position="45"/>
        <end position="64"/>
    </location>
</feature>
<dbReference type="InterPro" id="IPR001647">
    <property type="entry name" value="HTH_TetR"/>
</dbReference>
<organism evidence="6 7">
    <name type="scientific">Nonomuraea maheshkhaliensis</name>
    <dbReference type="NCBI Taxonomy" id="419590"/>
    <lineage>
        <taxon>Bacteria</taxon>
        <taxon>Bacillati</taxon>
        <taxon>Actinomycetota</taxon>
        <taxon>Actinomycetes</taxon>
        <taxon>Streptosporangiales</taxon>
        <taxon>Streptosporangiaceae</taxon>
        <taxon>Nonomuraea</taxon>
    </lineage>
</organism>
<dbReference type="PANTHER" id="PTHR30055:SF234">
    <property type="entry name" value="HTH-TYPE TRANSCRIPTIONAL REGULATOR BETI"/>
    <property type="match status" value="1"/>
</dbReference>
<dbReference type="RefSeq" id="WP_346101392.1">
    <property type="nucleotide sequence ID" value="NZ_BAAAMU010000003.1"/>
</dbReference>
<gene>
    <name evidence="6" type="ORF">GCM10009733_007090</name>
</gene>
<protein>
    <recommendedName>
        <fullName evidence="5">HTH tetR-type domain-containing protein</fullName>
    </recommendedName>
</protein>
<dbReference type="PROSITE" id="PS50977">
    <property type="entry name" value="HTH_TETR_2"/>
    <property type="match status" value="1"/>
</dbReference>
<dbReference type="PRINTS" id="PR00455">
    <property type="entry name" value="HTHTETR"/>
</dbReference>
<evidence type="ECO:0000259" key="5">
    <source>
        <dbReference type="PROSITE" id="PS50977"/>
    </source>
</evidence>
<evidence type="ECO:0000313" key="6">
    <source>
        <dbReference type="EMBL" id="GAA1613572.1"/>
    </source>
</evidence>
<keyword evidence="1" id="KW-0805">Transcription regulation</keyword>
<evidence type="ECO:0000256" key="3">
    <source>
        <dbReference type="ARBA" id="ARBA00023163"/>
    </source>
</evidence>
<feature type="domain" description="HTH tetR-type" evidence="5">
    <location>
        <begin position="22"/>
        <end position="82"/>
    </location>
</feature>
<reference evidence="6 7" key="1">
    <citation type="journal article" date="2019" name="Int. J. Syst. Evol. Microbiol.">
        <title>The Global Catalogue of Microorganisms (GCM) 10K type strain sequencing project: providing services to taxonomists for standard genome sequencing and annotation.</title>
        <authorList>
            <consortium name="The Broad Institute Genomics Platform"/>
            <consortium name="The Broad Institute Genome Sequencing Center for Infectious Disease"/>
            <person name="Wu L."/>
            <person name="Ma J."/>
        </authorList>
    </citation>
    <scope>NUCLEOTIDE SEQUENCE [LARGE SCALE GENOMIC DNA]</scope>
    <source>
        <strain evidence="6 7">JCM 13929</strain>
    </source>
</reference>
<dbReference type="InterPro" id="IPR009057">
    <property type="entry name" value="Homeodomain-like_sf"/>
</dbReference>
<sequence length="236" mass="25163">MSNPEAGGEAVAAPPVRRLRRAERREQILDAATRAFARAGYAVTGLDDIAAEAELTRAMLYRHFDSKADLYRAVLDRACTRLAEATGAHDFGDDAIPALLRAAAADPDGFRLLFRYAAREPDFRDLIDSITNASREVGRRNLARVIPEGPWLDWAANLIPAFTLEAVIAWLDAGRPDPDQAGDRITAAVHGVMAAAHPATHPHALAAAQPGDSIHLVPGSSAEATISVVPIGDHSG</sequence>
<dbReference type="PANTHER" id="PTHR30055">
    <property type="entry name" value="HTH-TYPE TRANSCRIPTIONAL REGULATOR RUTR"/>
    <property type="match status" value="1"/>
</dbReference>
<evidence type="ECO:0000313" key="7">
    <source>
        <dbReference type="Proteomes" id="UP001500064"/>
    </source>
</evidence>
<dbReference type="EMBL" id="BAAAMU010000003">
    <property type="protein sequence ID" value="GAA1613572.1"/>
    <property type="molecule type" value="Genomic_DNA"/>
</dbReference>
<accession>A0ABN2EPA5</accession>
<proteinExistence type="predicted"/>
<name>A0ABN2EPA5_9ACTN</name>
<dbReference type="Pfam" id="PF00440">
    <property type="entry name" value="TetR_N"/>
    <property type="match status" value="1"/>
</dbReference>
<dbReference type="InterPro" id="IPR050109">
    <property type="entry name" value="HTH-type_TetR-like_transc_reg"/>
</dbReference>
<comment type="caution">
    <text evidence="6">The sequence shown here is derived from an EMBL/GenBank/DDBJ whole genome shotgun (WGS) entry which is preliminary data.</text>
</comment>
<keyword evidence="3" id="KW-0804">Transcription</keyword>
<dbReference type="SUPFAM" id="SSF46689">
    <property type="entry name" value="Homeodomain-like"/>
    <property type="match status" value="1"/>
</dbReference>
<evidence type="ECO:0000256" key="1">
    <source>
        <dbReference type="ARBA" id="ARBA00023015"/>
    </source>
</evidence>